<dbReference type="PROSITE" id="PS51257">
    <property type="entry name" value="PROKAR_LIPOPROTEIN"/>
    <property type="match status" value="1"/>
</dbReference>
<proteinExistence type="predicted"/>
<gene>
    <name evidence="3" type="ORF">SAMN05421760_11453</name>
</gene>
<feature type="signal peptide" evidence="2">
    <location>
        <begin position="1"/>
        <end position="19"/>
    </location>
</feature>
<sequence length="603" mass="66278">MILKRLSLTVALTSFIAGCAMPPISPPLVISSQSSTAYQDIDIDSLLTQARQSTPIRAAELKLQAAQILADQGEPERAADILKDIDTSTLPPTLQFNVIRLQTQQALENNDGQQALSYLAYMPSLSTLPEGDALLSEQLYADAYSLNGQPLNEAKILIEGTNYIQDPEKLQMLHDRIWQALQSTNNADLYTALQQPNNNYLLQGWLELALAARSIADVTTQTNNIENWLNLWQLHPAAQLMPGTVASPQSAELINVARIGILLPSSGALASAAKAIQDGIMTAHYAQQNTGSSAPELIFIDSSLYTSADEILQSVVDKNLQLVIGPLDKDKVNSLSQYGSLPIPFLALNYIDENAENLYQFGLSAEDEARDAATQAINAGKRMALILTPDTDWGKRSETAFADTFTQLGGSVVERKTFIKDSLNQDIAELLKTDESKNRAKSLRRVTGLNFEFEERRRQDADVILLSARPQDARLIKPILSYYFAGDLPIYATSQVFSGEIDPASDLDLNGIMFGDIPWVLSPPSPNRLSLSAIRDNTDTRFGRLYALGIDAYNLYPYLQQLSAAQGAILQGETGQLSLTQNNKIHRHLQWAVFDNGTPRIIE</sequence>
<dbReference type="CDD" id="cd06339">
    <property type="entry name" value="PBP1_YraM_LppC_lipoprotein-like"/>
    <property type="match status" value="1"/>
</dbReference>
<evidence type="ECO:0008006" key="5">
    <source>
        <dbReference type="Google" id="ProtNLM"/>
    </source>
</evidence>
<protein>
    <recommendedName>
        <fullName evidence="5">LppC lipoprotein</fullName>
    </recommendedName>
</protein>
<dbReference type="InterPro" id="IPR028082">
    <property type="entry name" value="Peripla_BP_I"/>
</dbReference>
<evidence type="ECO:0000313" key="3">
    <source>
        <dbReference type="EMBL" id="SIT09344.1"/>
    </source>
</evidence>
<dbReference type="SUPFAM" id="SSF53822">
    <property type="entry name" value="Periplasmic binding protein-like I"/>
    <property type="match status" value="1"/>
</dbReference>
<dbReference type="STRING" id="619304.SAMN05421760_11453"/>
<keyword evidence="1" id="KW-0472">Membrane</keyword>
<dbReference type="GO" id="GO:0030234">
    <property type="term" value="F:enzyme regulator activity"/>
    <property type="evidence" value="ECO:0007669"/>
    <property type="project" value="TreeGrafter"/>
</dbReference>
<dbReference type="PANTHER" id="PTHR38038">
    <property type="entry name" value="PENICILLIN-BINDING PROTEIN ACTIVATOR LPOA"/>
    <property type="match status" value="1"/>
</dbReference>
<dbReference type="Pfam" id="PF04348">
    <property type="entry name" value="LppC"/>
    <property type="match status" value="1"/>
</dbReference>
<evidence type="ECO:0000256" key="2">
    <source>
        <dbReference type="SAM" id="SignalP"/>
    </source>
</evidence>
<dbReference type="PANTHER" id="PTHR38038:SF1">
    <property type="entry name" value="PENICILLIN-BINDING PROTEIN ACTIVATOR LPOA"/>
    <property type="match status" value="1"/>
</dbReference>
<keyword evidence="2" id="KW-0732">Signal</keyword>
<reference evidence="4" key="1">
    <citation type="submission" date="2017-01" db="EMBL/GenBank/DDBJ databases">
        <authorList>
            <person name="Varghese N."/>
            <person name="Submissions S."/>
        </authorList>
    </citation>
    <scope>NUCLEOTIDE SEQUENCE [LARGE SCALE GENOMIC DNA]</scope>
    <source>
        <strain evidence="4">DSM 22306</strain>
    </source>
</reference>
<evidence type="ECO:0000313" key="4">
    <source>
        <dbReference type="Proteomes" id="UP000185999"/>
    </source>
</evidence>
<evidence type="ECO:0000256" key="1">
    <source>
        <dbReference type="ARBA" id="ARBA00023136"/>
    </source>
</evidence>
<dbReference type="EMBL" id="FTOE01000014">
    <property type="protein sequence ID" value="SIT09344.1"/>
    <property type="molecule type" value="Genomic_DNA"/>
</dbReference>
<keyword evidence="4" id="KW-1185">Reference proteome</keyword>
<dbReference type="Gene3D" id="1.25.40.650">
    <property type="match status" value="1"/>
</dbReference>
<accession>A0A1N7PFI0</accession>
<dbReference type="InterPro" id="IPR007443">
    <property type="entry name" value="LpoA"/>
</dbReference>
<dbReference type="Gene3D" id="3.40.50.2300">
    <property type="match status" value="2"/>
</dbReference>
<organism evidence="3 4">
    <name type="scientific">Neptunomonas antarctica</name>
    <dbReference type="NCBI Taxonomy" id="619304"/>
    <lineage>
        <taxon>Bacteria</taxon>
        <taxon>Pseudomonadati</taxon>
        <taxon>Pseudomonadota</taxon>
        <taxon>Gammaproteobacteria</taxon>
        <taxon>Oceanospirillales</taxon>
        <taxon>Oceanospirillaceae</taxon>
        <taxon>Neptunomonas</taxon>
    </lineage>
</organism>
<name>A0A1N7PFI0_9GAMM</name>
<dbReference type="GO" id="GO:0009252">
    <property type="term" value="P:peptidoglycan biosynthetic process"/>
    <property type="evidence" value="ECO:0007669"/>
    <property type="project" value="TreeGrafter"/>
</dbReference>
<dbReference type="GO" id="GO:0031241">
    <property type="term" value="C:periplasmic side of cell outer membrane"/>
    <property type="evidence" value="ECO:0007669"/>
    <property type="project" value="TreeGrafter"/>
</dbReference>
<dbReference type="Proteomes" id="UP000185999">
    <property type="component" value="Unassembled WGS sequence"/>
</dbReference>
<feature type="chain" id="PRO_5009943829" description="LppC lipoprotein" evidence="2">
    <location>
        <begin position="20"/>
        <end position="603"/>
    </location>
</feature>
<dbReference type="AlphaFoldDB" id="A0A1N7PFI0"/>